<dbReference type="GO" id="GO:0005375">
    <property type="term" value="F:copper ion transmembrane transporter activity"/>
    <property type="evidence" value="ECO:0007669"/>
    <property type="project" value="UniProtKB-UniRule"/>
</dbReference>
<dbReference type="Pfam" id="PF04145">
    <property type="entry name" value="Ctr"/>
    <property type="match status" value="1"/>
</dbReference>
<keyword evidence="3 5" id="KW-1133">Transmembrane helix</keyword>
<evidence type="ECO:0000256" key="4">
    <source>
        <dbReference type="ARBA" id="ARBA00023136"/>
    </source>
</evidence>
<evidence type="ECO:0000256" key="1">
    <source>
        <dbReference type="ARBA" id="ARBA00004141"/>
    </source>
</evidence>
<reference evidence="7" key="3">
    <citation type="submission" date="2025-05" db="UniProtKB">
        <authorList>
            <consortium name="EnsemblMetazoa"/>
        </authorList>
    </citation>
    <scope>IDENTIFICATION</scope>
    <source>
        <strain evidence="7">Foshan</strain>
    </source>
</reference>
<keyword evidence="4 5" id="KW-0472">Membrane</keyword>
<dbReference type="EMBL" id="GAPW01004260">
    <property type="protein sequence ID" value="JAC09338.1"/>
    <property type="molecule type" value="mRNA"/>
</dbReference>
<keyword evidence="5" id="KW-0813">Transport</keyword>
<dbReference type="Proteomes" id="UP000069940">
    <property type="component" value="Unassembled WGS sequence"/>
</dbReference>
<comment type="subcellular location">
    <subcellularLocation>
        <location evidence="1 5">Membrane</location>
        <topology evidence="1 5">Multi-pass membrane protein</topology>
    </subcellularLocation>
</comment>
<reference evidence="6" key="1">
    <citation type="journal article" date="2014" name="PLoS Negl. Trop. Dis.">
        <title>Identification and characterization of seminal fluid proteins in the Asian tiger mosquito, Aedes albopictus.</title>
        <authorList>
            <person name="Boes K.E."/>
            <person name="Ribeiro J.M."/>
            <person name="Wong A."/>
            <person name="Harrington L.C."/>
            <person name="Wolfner M.F."/>
            <person name="Sirot L.K."/>
        </authorList>
    </citation>
    <scope>NUCLEOTIDE SEQUENCE</scope>
    <source>
        <tissue evidence="6">Reproductive organs</tissue>
    </source>
</reference>
<dbReference type="KEGG" id="aalb:109622214"/>
<sequence length="215" mass="23736">MHMHMSFWWGADVGDVFFQGLTVSTTGAMVALCVTLTVLSIVYEGLKVHGAKVRARAARERKRSVSCPPSESATLLSLEAAPGVLRPLSRRFCAFFAEATVFLFHNMLGYALMLTVMLYNGYLFVAVVGGMALGYFFFGHLSMKVNMENVQARRTNVICTARCLQEDSVNPSTSSSLEHHQHFGSNELNYDGSEPSTSTVVVHHHNLHQQHAACH</sequence>
<proteinExistence type="evidence at transcript level"/>
<feature type="transmembrane region" description="Helical" evidence="5">
    <location>
        <begin position="20"/>
        <end position="46"/>
    </location>
</feature>
<keyword evidence="5" id="KW-0187">Copper transport</keyword>
<comment type="similarity">
    <text evidence="5">Belongs to the copper transporter (Ctr) (TC 1.A.56) family. SLC31A subfamily.</text>
</comment>
<feature type="transmembrane region" description="Helical" evidence="5">
    <location>
        <begin position="92"/>
        <end position="113"/>
    </location>
</feature>
<keyword evidence="8" id="KW-1185">Reference proteome</keyword>
<evidence type="ECO:0000256" key="5">
    <source>
        <dbReference type="RuleBase" id="RU367022"/>
    </source>
</evidence>
<reference evidence="8" key="2">
    <citation type="journal article" date="2015" name="Proc. Natl. Acad. Sci. U.S.A.">
        <title>Genome sequence of the Asian Tiger mosquito, Aedes albopictus, reveals insights into its biology, genetics, and evolution.</title>
        <authorList>
            <person name="Chen X.G."/>
            <person name="Jiang X."/>
            <person name="Gu J."/>
            <person name="Xu M."/>
            <person name="Wu Y."/>
            <person name="Deng Y."/>
            <person name="Zhang C."/>
            <person name="Bonizzoni M."/>
            <person name="Dermauw W."/>
            <person name="Vontas J."/>
            <person name="Armbruster P."/>
            <person name="Huang X."/>
            <person name="Yang Y."/>
            <person name="Zhang H."/>
            <person name="He W."/>
            <person name="Peng H."/>
            <person name="Liu Y."/>
            <person name="Wu K."/>
            <person name="Chen J."/>
            <person name="Lirakis M."/>
            <person name="Topalis P."/>
            <person name="Van Leeuwen T."/>
            <person name="Hall A.B."/>
            <person name="Jiang X."/>
            <person name="Thorpe C."/>
            <person name="Mueller R.L."/>
            <person name="Sun C."/>
            <person name="Waterhouse R.M."/>
            <person name="Yan G."/>
            <person name="Tu Z.J."/>
            <person name="Fang X."/>
            <person name="James A.A."/>
        </authorList>
    </citation>
    <scope>NUCLEOTIDE SEQUENCE [LARGE SCALE GENOMIC DNA]</scope>
    <source>
        <strain evidence="8">Foshan</strain>
    </source>
</reference>
<evidence type="ECO:0000313" key="6">
    <source>
        <dbReference type="EMBL" id="JAC09338.1"/>
    </source>
</evidence>
<dbReference type="KEGG" id="aalb:109403173"/>
<evidence type="ECO:0000313" key="7">
    <source>
        <dbReference type="EnsemblMetazoa" id="AALFPA23_015108.P21898"/>
    </source>
</evidence>
<dbReference type="EnsemblMetazoa" id="AALFPA23_015108.R21898">
    <property type="protein sequence ID" value="AALFPA23_015108.P21898"/>
    <property type="gene ID" value="AALFPA23_015108"/>
</dbReference>
<name>A0A023EIR3_AEDAL</name>
<gene>
    <name evidence="7" type="primary">109403173</name>
</gene>
<dbReference type="AlphaFoldDB" id="A0A023EIR3"/>
<keyword evidence="5" id="KW-0186">Copper</keyword>
<dbReference type="VEuPathDB" id="VectorBase:AALFPA_064508"/>
<dbReference type="PANTHER" id="PTHR12483">
    <property type="entry name" value="SOLUTE CARRIER FAMILY 31 COPPER TRANSPORTERS"/>
    <property type="match status" value="1"/>
</dbReference>
<dbReference type="VEuPathDB" id="VectorBase:AALF018316"/>
<protein>
    <recommendedName>
        <fullName evidence="5">Copper transport protein</fullName>
    </recommendedName>
</protein>
<evidence type="ECO:0000256" key="2">
    <source>
        <dbReference type="ARBA" id="ARBA00022692"/>
    </source>
</evidence>
<dbReference type="PANTHER" id="PTHR12483:SF27">
    <property type="entry name" value="COPPER TRANSPORT PROTEIN CTR1"/>
    <property type="match status" value="1"/>
</dbReference>
<feature type="transmembrane region" description="Helical" evidence="5">
    <location>
        <begin position="119"/>
        <end position="138"/>
    </location>
</feature>
<accession>A0A023EIR3</accession>
<evidence type="ECO:0000313" key="8">
    <source>
        <dbReference type="Proteomes" id="UP000069940"/>
    </source>
</evidence>
<keyword evidence="5" id="KW-0406">Ion transport</keyword>
<dbReference type="OrthoDB" id="73901at2759"/>
<dbReference type="VEuPathDB" id="VectorBase:AALC636_024789"/>
<keyword evidence="2 5" id="KW-0812">Transmembrane</keyword>
<organism evidence="6">
    <name type="scientific">Aedes albopictus</name>
    <name type="common">Asian tiger mosquito</name>
    <name type="synonym">Stegomyia albopicta</name>
    <dbReference type="NCBI Taxonomy" id="7160"/>
    <lineage>
        <taxon>Eukaryota</taxon>
        <taxon>Metazoa</taxon>
        <taxon>Ecdysozoa</taxon>
        <taxon>Arthropoda</taxon>
        <taxon>Hexapoda</taxon>
        <taxon>Insecta</taxon>
        <taxon>Pterygota</taxon>
        <taxon>Neoptera</taxon>
        <taxon>Endopterygota</taxon>
        <taxon>Diptera</taxon>
        <taxon>Nematocera</taxon>
        <taxon>Culicoidea</taxon>
        <taxon>Culicidae</taxon>
        <taxon>Culicinae</taxon>
        <taxon>Aedini</taxon>
        <taxon>Aedes</taxon>
        <taxon>Stegomyia</taxon>
    </lineage>
</organism>
<dbReference type="GO" id="GO:0005886">
    <property type="term" value="C:plasma membrane"/>
    <property type="evidence" value="ECO:0007669"/>
    <property type="project" value="TreeGrafter"/>
</dbReference>
<dbReference type="InterPro" id="IPR007274">
    <property type="entry name" value="Cop_transporter"/>
</dbReference>
<evidence type="ECO:0000256" key="3">
    <source>
        <dbReference type="ARBA" id="ARBA00022989"/>
    </source>
</evidence>
<dbReference type="VEuPathDB" id="VectorBase:AALC636_036914"/>